<proteinExistence type="predicted"/>
<dbReference type="EMBL" id="CP029188">
    <property type="protein sequence ID" value="AWI31241.1"/>
    <property type="molecule type" value="Genomic_DNA"/>
</dbReference>
<organism evidence="1 2">
    <name type="scientific">Streptomyces tirandamycinicus</name>
    <dbReference type="NCBI Taxonomy" id="2174846"/>
    <lineage>
        <taxon>Bacteria</taxon>
        <taxon>Bacillati</taxon>
        <taxon>Actinomycetota</taxon>
        <taxon>Actinomycetes</taxon>
        <taxon>Kitasatosporales</taxon>
        <taxon>Streptomycetaceae</taxon>
        <taxon>Streptomyces</taxon>
    </lineage>
</organism>
<dbReference type="AlphaFoldDB" id="A0A2S1SXY9"/>
<gene>
    <name evidence="1" type="ORF">DDW44_22490</name>
</gene>
<evidence type="ECO:0000313" key="1">
    <source>
        <dbReference type="EMBL" id="AWI31241.1"/>
    </source>
</evidence>
<sequence>MAPTANSIQPRPQKLAQNKARAVVNAAELVRHPDHRENHQWILRSGDTVLGYVEPTYGGTSRSGRNGWTGRLGGIAGRRCTTRDAAALDLAERWIRVVTAVPKRTITGDS</sequence>
<dbReference type="KEGG" id="stir:DDW44_22490"/>
<keyword evidence="2" id="KW-1185">Reference proteome</keyword>
<dbReference type="Proteomes" id="UP000244900">
    <property type="component" value="Chromosome"/>
</dbReference>
<evidence type="ECO:0000313" key="2">
    <source>
        <dbReference type="Proteomes" id="UP000244900"/>
    </source>
</evidence>
<accession>A0A2S1SXY9</accession>
<dbReference type="RefSeq" id="WP_108907516.1">
    <property type="nucleotide sequence ID" value="NZ_CP029188.1"/>
</dbReference>
<dbReference type="OrthoDB" id="4252033at2"/>
<reference evidence="1 2" key="1">
    <citation type="submission" date="2018-05" db="EMBL/GenBank/DDBJ databases">
        <title>Complete genome sequence of sponge-derived Streptomyces sp. HNM0039.</title>
        <authorList>
            <person name="Huang X."/>
            <person name="Zhou S."/>
        </authorList>
    </citation>
    <scope>NUCLEOTIDE SEQUENCE [LARGE SCALE GENOMIC DNA]</scope>
    <source>
        <strain evidence="1 2">HNM0039</strain>
    </source>
</reference>
<protein>
    <submittedName>
        <fullName evidence="1">Uncharacterized protein</fullName>
    </submittedName>
</protein>
<name>A0A2S1SXY9_9ACTN</name>